<dbReference type="OrthoDB" id="6400719at2"/>
<comment type="caution">
    <text evidence="2">The sequence shown here is derived from an EMBL/GenBank/DDBJ whole genome shotgun (WGS) entry which is preliminary data.</text>
</comment>
<protein>
    <recommendedName>
        <fullName evidence="4">Import component protein</fullName>
    </recommendedName>
</protein>
<dbReference type="EMBL" id="NOXV01000167">
    <property type="protein sequence ID" value="OYQ43816.1"/>
    <property type="molecule type" value="Genomic_DNA"/>
</dbReference>
<name>A0A255ZQU0_9FLAO</name>
<organism evidence="2 3">
    <name type="scientific">Flavobacterium cyanobacteriorum</name>
    <dbReference type="NCBI Taxonomy" id="2022802"/>
    <lineage>
        <taxon>Bacteria</taxon>
        <taxon>Pseudomonadati</taxon>
        <taxon>Bacteroidota</taxon>
        <taxon>Flavobacteriia</taxon>
        <taxon>Flavobacteriales</taxon>
        <taxon>Flavobacteriaceae</taxon>
        <taxon>Flavobacterium</taxon>
    </lineage>
</organism>
<evidence type="ECO:0008006" key="4">
    <source>
        <dbReference type="Google" id="ProtNLM"/>
    </source>
</evidence>
<keyword evidence="3" id="KW-1185">Reference proteome</keyword>
<keyword evidence="1" id="KW-1133">Transmembrane helix</keyword>
<sequence>MDEITEKGKPIAITSYILIVGALIALTINAEKKNPYAAFHIRQALGLSLMFLGLGSIVSRFNDINITFAMWIFMAVLWSYGIIMAAKGEMRPIPIIGHLFQKVFRTI</sequence>
<dbReference type="RefSeq" id="WP_094412432.1">
    <property type="nucleotide sequence ID" value="NZ_NOXV01000167.1"/>
</dbReference>
<keyword evidence="1" id="KW-0472">Membrane</keyword>
<dbReference type="AlphaFoldDB" id="A0A255ZQU0"/>
<reference evidence="2 3" key="1">
    <citation type="submission" date="2017-07" db="EMBL/GenBank/DDBJ databases">
        <title>Flavobacterium cyanobacteriorum sp. nov., isolated from cyanobacterial aggregates in a eutrophic lake.</title>
        <authorList>
            <person name="Cai H."/>
        </authorList>
    </citation>
    <scope>NUCLEOTIDE SEQUENCE [LARGE SCALE GENOMIC DNA]</scope>
    <source>
        <strain evidence="2 3">TH021</strain>
    </source>
</reference>
<feature type="transmembrane region" description="Helical" evidence="1">
    <location>
        <begin position="37"/>
        <end position="58"/>
    </location>
</feature>
<feature type="transmembrane region" description="Helical" evidence="1">
    <location>
        <begin position="12"/>
        <end position="30"/>
    </location>
</feature>
<gene>
    <name evidence="2" type="ORF">CHU92_02920</name>
</gene>
<feature type="transmembrane region" description="Helical" evidence="1">
    <location>
        <begin position="64"/>
        <end position="83"/>
    </location>
</feature>
<evidence type="ECO:0000313" key="2">
    <source>
        <dbReference type="EMBL" id="OYQ43816.1"/>
    </source>
</evidence>
<keyword evidence="1" id="KW-0812">Transmembrane</keyword>
<dbReference type="Proteomes" id="UP000216605">
    <property type="component" value="Unassembled WGS sequence"/>
</dbReference>
<evidence type="ECO:0000256" key="1">
    <source>
        <dbReference type="SAM" id="Phobius"/>
    </source>
</evidence>
<evidence type="ECO:0000313" key="3">
    <source>
        <dbReference type="Proteomes" id="UP000216605"/>
    </source>
</evidence>
<proteinExistence type="predicted"/>
<accession>A0A255ZQU0</accession>